<organism evidence="1 2">
    <name type="scientific">Blastomonas marina</name>
    <dbReference type="NCBI Taxonomy" id="1867408"/>
    <lineage>
        <taxon>Bacteria</taxon>
        <taxon>Pseudomonadati</taxon>
        <taxon>Pseudomonadota</taxon>
        <taxon>Alphaproteobacteria</taxon>
        <taxon>Sphingomonadales</taxon>
        <taxon>Sphingomonadaceae</taxon>
        <taxon>Blastomonas</taxon>
    </lineage>
</organism>
<evidence type="ECO:0008006" key="3">
    <source>
        <dbReference type="Google" id="ProtNLM"/>
    </source>
</evidence>
<keyword evidence="2" id="KW-1185">Reference proteome</keyword>
<dbReference type="RefSeq" id="WP_188642741.1">
    <property type="nucleotide sequence ID" value="NZ_BMID01000001.1"/>
</dbReference>
<sequence length="185" mass="19833">MTNRKILTPAAPGALAVAELKAWLGIATQAEDDQLERLLTIAIEACEAFTGQMPLIHACEEVLPVAGSFRALATRPVNTLLGVEGIAADGTRTPLASEDYAFELDADGSARLRTIRPGNAGRIAVQFTAGLAPDWAGLPASIRHGIERLASHSWRTRVGDEEDASTIPPAAVAALWRPYRRMRLQ</sequence>
<dbReference type="InterPro" id="IPR011738">
    <property type="entry name" value="Phage_CHP"/>
</dbReference>
<reference evidence="2" key="1">
    <citation type="journal article" date="2019" name="Int. J. Syst. Evol. Microbiol.">
        <title>The Global Catalogue of Microorganisms (GCM) 10K type strain sequencing project: providing services to taxonomists for standard genome sequencing and annotation.</title>
        <authorList>
            <consortium name="The Broad Institute Genomics Platform"/>
            <consortium name="The Broad Institute Genome Sequencing Center for Infectious Disease"/>
            <person name="Wu L."/>
            <person name="Ma J."/>
        </authorList>
    </citation>
    <scope>NUCLEOTIDE SEQUENCE [LARGE SCALE GENOMIC DNA]</scope>
    <source>
        <strain evidence="2">CGMCC 1.15297</strain>
    </source>
</reference>
<protein>
    <recommendedName>
        <fullName evidence="3">PhiE125 gp8 family phage protein</fullName>
    </recommendedName>
</protein>
<evidence type="ECO:0000313" key="1">
    <source>
        <dbReference type="EMBL" id="GGA11082.1"/>
    </source>
</evidence>
<dbReference type="Gene3D" id="1.10.3230.30">
    <property type="entry name" value="Phage gp6-like head-tail connector protein"/>
    <property type="match status" value="1"/>
</dbReference>
<comment type="caution">
    <text evidence="1">The sequence shown here is derived from an EMBL/GenBank/DDBJ whole genome shotgun (WGS) entry which is preliminary data.</text>
</comment>
<dbReference type="CDD" id="cd08054">
    <property type="entry name" value="gp6"/>
    <property type="match status" value="1"/>
</dbReference>
<dbReference type="NCBIfam" id="TIGR02215">
    <property type="entry name" value="phage_chp_gp8"/>
    <property type="match status" value="1"/>
</dbReference>
<dbReference type="Proteomes" id="UP000603317">
    <property type="component" value="Unassembled WGS sequence"/>
</dbReference>
<proteinExistence type="predicted"/>
<evidence type="ECO:0000313" key="2">
    <source>
        <dbReference type="Proteomes" id="UP000603317"/>
    </source>
</evidence>
<accession>A0ABQ1FGK7</accession>
<gene>
    <name evidence="1" type="ORF">GCM10010923_22120</name>
</gene>
<dbReference type="EMBL" id="BMID01000001">
    <property type="protein sequence ID" value="GGA11082.1"/>
    <property type="molecule type" value="Genomic_DNA"/>
</dbReference>
<name>A0ABQ1FGK7_9SPHN</name>